<dbReference type="Gene3D" id="1.20.1560.10">
    <property type="entry name" value="ABC transporter type 1, transmembrane domain"/>
    <property type="match status" value="1"/>
</dbReference>
<feature type="transmembrane region" description="Helical" evidence="8">
    <location>
        <begin position="177"/>
        <end position="193"/>
    </location>
</feature>
<dbReference type="PROSITE" id="PS50929">
    <property type="entry name" value="ABC_TM1F"/>
    <property type="match status" value="1"/>
</dbReference>
<dbReference type="RefSeq" id="WP_044040483.1">
    <property type="nucleotide sequence ID" value="NZ_HG917869.1"/>
</dbReference>
<keyword evidence="12" id="KW-1185">Reference proteome</keyword>
<evidence type="ECO:0000256" key="8">
    <source>
        <dbReference type="SAM" id="Phobius"/>
    </source>
</evidence>
<dbReference type="InterPro" id="IPR011527">
    <property type="entry name" value="ABC1_TM_dom"/>
</dbReference>
<dbReference type="InterPro" id="IPR027417">
    <property type="entry name" value="P-loop_NTPase"/>
</dbReference>
<name>W6SKD9_9CLOT</name>
<keyword evidence="5" id="KW-0067">ATP-binding</keyword>
<dbReference type="GO" id="GO:0005524">
    <property type="term" value="F:ATP binding"/>
    <property type="evidence" value="ECO:0007669"/>
    <property type="project" value="UniProtKB-KW"/>
</dbReference>
<dbReference type="PATRIC" id="fig|1216932.3.peg.3175"/>
<reference evidence="11 12" key="1">
    <citation type="submission" date="2013-11" db="EMBL/GenBank/DDBJ databases">
        <title>Complete genome sequence of Clostridum sp. M2/40.</title>
        <authorList>
            <person name="Wibberg D."/>
            <person name="Puehler A."/>
            <person name="Schlueter A."/>
        </authorList>
    </citation>
    <scope>NUCLEOTIDE SEQUENCE [LARGE SCALE GENOMIC DNA]</scope>
    <source>
        <strain evidence="12">M2/40</strain>
    </source>
</reference>
<feature type="transmembrane region" description="Helical" evidence="8">
    <location>
        <begin position="257"/>
        <end position="282"/>
    </location>
</feature>
<dbReference type="SMART" id="SM00382">
    <property type="entry name" value="AAA"/>
    <property type="match status" value="1"/>
</dbReference>
<dbReference type="PROSITE" id="PS50893">
    <property type="entry name" value="ABC_TRANSPORTER_2"/>
    <property type="match status" value="1"/>
</dbReference>
<keyword evidence="3 8" id="KW-0812">Transmembrane</keyword>
<dbReference type="KEGG" id="clt:CM240_3203"/>
<evidence type="ECO:0000259" key="10">
    <source>
        <dbReference type="PROSITE" id="PS50929"/>
    </source>
</evidence>
<organism evidence="11 12">
    <name type="scientific">Clostridium bornimense</name>
    <dbReference type="NCBI Taxonomy" id="1216932"/>
    <lineage>
        <taxon>Bacteria</taxon>
        <taxon>Bacillati</taxon>
        <taxon>Bacillota</taxon>
        <taxon>Clostridia</taxon>
        <taxon>Eubacteriales</taxon>
        <taxon>Clostridiaceae</taxon>
        <taxon>Clostridium</taxon>
    </lineage>
</organism>
<evidence type="ECO:0000256" key="3">
    <source>
        <dbReference type="ARBA" id="ARBA00022692"/>
    </source>
</evidence>
<proteinExistence type="predicted"/>
<evidence type="ECO:0000256" key="1">
    <source>
        <dbReference type="ARBA" id="ARBA00004651"/>
    </source>
</evidence>
<accession>W6SKD9</accession>
<keyword evidence="6 8" id="KW-1133">Transmembrane helix</keyword>
<evidence type="ECO:0000256" key="6">
    <source>
        <dbReference type="ARBA" id="ARBA00022989"/>
    </source>
</evidence>
<dbReference type="SUPFAM" id="SSF90123">
    <property type="entry name" value="ABC transporter transmembrane region"/>
    <property type="match status" value="1"/>
</dbReference>
<dbReference type="CDD" id="cd03254">
    <property type="entry name" value="ABCC_Glucan_exporter_like"/>
    <property type="match status" value="1"/>
</dbReference>
<dbReference type="EMBL" id="HG917869">
    <property type="protein sequence ID" value="CDM70320.1"/>
    <property type="molecule type" value="Genomic_DNA"/>
</dbReference>
<dbReference type="GO" id="GO:0005886">
    <property type="term" value="C:plasma membrane"/>
    <property type="evidence" value="ECO:0007669"/>
    <property type="project" value="UniProtKB-SubCell"/>
</dbReference>
<feature type="transmembrane region" description="Helical" evidence="8">
    <location>
        <begin position="288"/>
        <end position="312"/>
    </location>
</feature>
<gene>
    <name evidence="11" type="ORF">CM240_3203</name>
</gene>
<dbReference type="InterPro" id="IPR039421">
    <property type="entry name" value="Type_1_exporter"/>
</dbReference>
<evidence type="ECO:0000259" key="9">
    <source>
        <dbReference type="PROSITE" id="PS50893"/>
    </source>
</evidence>
<dbReference type="eggNOG" id="COG1132">
    <property type="taxonomic scope" value="Bacteria"/>
</dbReference>
<evidence type="ECO:0000313" key="12">
    <source>
        <dbReference type="Proteomes" id="UP000019426"/>
    </source>
</evidence>
<keyword evidence="4" id="KW-0547">Nucleotide-binding</keyword>
<dbReference type="InterPro" id="IPR017871">
    <property type="entry name" value="ABC_transporter-like_CS"/>
</dbReference>
<dbReference type="InterPro" id="IPR003593">
    <property type="entry name" value="AAA+_ATPase"/>
</dbReference>
<feature type="transmembrane region" description="Helical" evidence="8">
    <location>
        <begin position="151"/>
        <end position="171"/>
    </location>
</feature>
<dbReference type="SUPFAM" id="SSF52540">
    <property type="entry name" value="P-loop containing nucleoside triphosphate hydrolases"/>
    <property type="match status" value="1"/>
</dbReference>
<dbReference type="GO" id="GO:0015421">
    <property type="term" value="F:ABC-type oligopeptide transporter activity"/>
    <property type="evidence" value="ECO:0007669"/>
    <property type="project" value="TreeGrafter"/>
</dbReference>
<evidence type="ECO:0000256" key="7">
    <source>
        <dbReference type="ARBA" id="ARBA00023136"/>
    </source>
</evidence>
<protein>
    <submittedName>
        <fullName evidence="11">ABC transporter</fullName>
    </submittedName>
</protein>
<dbReference type="Proteomes" id="UP000019426">
    <property type="component" value="Chromosome M2/40_rep2"/>
</dbReference>
<evidence type="ECO:0000313" key="11">
    <source>
        <dbReference type="EMBL" id="CDM70320.1"/>
    </source>
</evidence>
<dbReference type="HOGENOM" id="CLU_000604_84_3_9"/>
<dbReference type="InterPro" id="IPR036640">
    <property type="entry name" value="ABC1_TM_sf"/>
</dbReference>
<feature type="transmembrane region" description="Helical" evidence="8">
    <location>
        <begin position="35"/>
        <end position="56"/>
    </location>
</feature>
<keyword evidence="2" id="KW-0813">Transport</keyword>
<keyword evidence="7 8" id="KW-0472">Membrane</keyword>
<dbReference type="InterPro" id="IPR003439">
    <property type="entry name" value="ABC_transporter-like_ATP-bd"/>
</dbReference>
<dbReference type="OrthoDB" id="9762778at2"/>
<dbReference type="AlphaFoldDB" id="W6SKD9"/>
<dbReference type="Pfam" id="PF00005">
    <property type="entry name" value="ABC_tran"/>
    <property type="match status" value="1"/>
</dbReference>
<dbReference type="PANTHER" id="PTHR43394:SF1">
    <property type="entry name" value="ATP-BINDING CASSETTE SUB-FAMILY B MEMBER 10, MITOCHONDRIAL"/>
    <property type="match status" value="1"/>
</dbReference>
<dbReference type="Gene3D" id="3.40.50.300">
    <property type="entry name" value="P-loop containing nucleotide triphosphate hydrolases"/>
    <property type="match status" value="1"/>
</dbReference>
<dbReference type="FunFam" id="3.40.50.300:FF:000287">
    <property type="entry name" value="Multidrug ABC transporter ATP-binding protein"/>
    <property type="match status" value="1"/>
</dbReference>
<evidence type="ECO:0000256" key="4">
    <source>
        <dbReference type="ARBA" id="ARBA00022741"/>
    </source>
</evidence>
<comment type="subcellular location">
    <subcellularLocation>
        <location evidence="1">Cell membrane</location>
        <topology evidence="1">Multi-pass membrane protein</topology>
    </subcellularLocation>
</comment>
<dbReference type="PROSITE" id="PS00211">
    <property type="entry name" value="ABC_TRANSPORTER_1"/>
    <property type="match status" value="1"/>
</dbReference>
<dbReference type="STRING" id="1216932.CM240_3203"/>
<sequence length="593" mass="67674">MAKNKYDVDEVLTKEFHKGHLKQLLKYILPYKKSLFISLFLMLLCSFMGLICPYLSKLAIDTAIPNKDIKFLFILSAIFLFAMIILRFCIKHRVLYMENFGQTILTDLRKDLFTHLQSLSPNYYDSRPDGKILIRVVNYINSLSNLLTNGLIDLICDIVTLLISVGFMFYLDIRLTIIALISVPLVITILTIIKKFQRPLTQTLNIKDSNFVAFITEQINGLKVIKAFVTQNRNINIFNKLSTDVVDISLKSSKLNFLVWPSVENISVFVVSLIYIIDVIYFDCSIKLGVLSAFITYFWCFWSPIMNIGNFYNSLVIAMSQIERIFEVFDEKPLIYDTDDSKDIDINEGSVEFRNVNFSYDEDTSLIKDMNFFVNPNETIALVGPTGAGKTTIANLISRFYDVHLGEVLLDGVNIKEFKIESLRKQLGVMLQDTTIFSGTVMDNIRYGKLEASDEDIIKICKLMNIHDFILSLKDGYNTVINEGASELSLGQKQLISLARTLIADPKILILDEATSNIDTKTETLLQKGLQPLLKNRTTFIIAHRLSTIKEASKIMYISNGSILEFGTHEELMNKHGAYYNLYTSQNMNLQYS</sequence>
<dbReference type="CDD" id="cd18545">
    <property type="entry name" value="ABC_6TM_YknV_like"/>
    <property type="match status" value="1"/>
</dbReference>
<dbReference type="GO" id="GO:0016887">
    <property type="term" value="F:ATP hydrolysis activity"/>
    <property type="evidence" value="ECO:0007669"/>
    <property type="project" value="InterPro"/>
</dbReference>
<feature type="transmembrane region" description="Helical" evidence="8">
    <location>
        <begin position="71"/>
        <end position="90"/>
    </location>
</feature>
<evidence type="ECO:0000256" key="5">
    <source>
        <dbReference type="ARBA" id="ARBA00022840"/>
    </source>
</evidence>
<evidence type="ECO:0000256" key="2">
    <source>
        <dbReference type="ARBA" id="ARBA00022448"/>
    </source>
</evidence>
<feature type="domain" description="ABC transporter" evidence="9">
    <location>
        <begin position="351"/>
        <end position="585"/>
    </location>
</feature>
<dbReference type="PANTHER" id="PTHR43394">
    <property type="entry name" value="ATP-DEPENDENT PERMEASE MDL1, MITOCHONDRIAL"/>
    <property type="match status" value="1"/>
</dbReference>
<dbReference type="Pfam" id="PF00664">
    <property type="entry name" value="ABC_membrane"/>
    <property type="match status" value="1"/>
</dbReference>
<feature type="domain" description="ABC transmembrane type-1" evidence="10">
    <location>
        <begin position="36"/>
        <end position="315"/>
    </location>
</feature>